<dbReference type="Pfam" id="PF13360">
    <property type="entry name" value="PQQ_2"/>
    <property type="match status" value="1"/>
</dbReference>
<evidence type="ECO:0000313" key="2">
    <source>
        <dbReference type="EMBL" id="MDH6179854.1"/>
    </source>
</evidence>
<dbReference type="SUPFAM" id="SSF51004">
    <property type="entry name" value="C-terminal (heme d1) domain of cytochrome cd1-nitrite reductase"/>
    <property type="match status" value="1"/>
</dbReference>
<dbReference type="PANTHER" id="PTHR47197">
    <property type="entry name" value="PROTEIN NIRF"/>
    <property type="match status" value="1"/>
</dbReference>
<dbReference type="EMBL" id="JARXVQ010000001">
    <property type="protein sequence ID" value="MDH6179854.1"/>
    <property type="molecule type" value="Genomic_DNA"/>
</dbReference>
<dbReference type="InterPro" id="IPR002372">
    <property type="entry name" value="PQQ_rpt_dom"/>
</dbReference>
<dbReference type="InterPro" id="IPR015943">
    <property type="entry name" value="WD40/YVTN_repeat-like_dom_sf"/>
</dbReference>
<feature type="domain" description="Pyrrolo-quinoline quinone repeat" evidence="1">
    <location>
        <begin position="94"/>
        <end position="210"/>
    </location>
</feature>
<gene>
    <name evidence="2" type="ORF">M2152_000036</name>
</gene>
<evidence type="ECO:0000259" key="1">
    <source>
        <dbReference type="Pfam" id="PF13360"/>
    </source>
</evidence>
<sequence length="309" mass="32370">MPAGRLLVVCKDDQALEVIDLPSGTTVGSIRASGYTPHEVAATVDGTRAYLPIYSDAWLGDPGTDGRAVDVIDLVGLRVEKTIPLGIPSRPHLPAVGPGGLLYVGTELDESITVVDPASGELVARLPTGRPQSHMFVLSPDGARAYSANVDTGTVSIIDVATRALVSVVEVADKVNRISISPDGRTVYTADQRNPRLAAIDTDSGDVSWIDLPALGFGTAVTPDGGKLIVALRWESRIGVIDLADPSRIDVTDVPSEPQAIIIHPDGTHAYSACDADGAVVEVDIARAEVTRTFLVGRNPDGLCWAATP</sequence>
<dbReference type="InterPro" id="IPR051200">
    <property type="entry name" value="Host-pathogen_enzymatic-act"/>
</dbReference>
<reference evidence="2 3" key="1">
    <citation type="submission" date="2023-04" db="EMBL/GenBank/DDBJ databases">
        <title>Genome Encyclopedia of Bacteria and Archaea VI: Functional Genomics of Type Strains.</title>
        <authorList>
            <person name="Whitman W."/>
        </authorList>
    </citation>
    <scope>NUCLEOTIDE SEQUENCE [LARGE SCALE GENOMIC DNA]</scope>
    <source>
        <strain evidence="2 3">SG_E_30_P1</strain>
    </source>
</reference>
<protein>
    <submittedName>
        <fullName evidence="2">YVTN family beta-propeller protein</fullName>
    </submittedName>
</protein>
<accession>A0ABT6KJA5</accession>
<comment type="caution">
    <text evidence="2">The sequence shown here is derived from an EMBL/GenBank/DDBJ whole genome shotgun (WGS) entry which is preliminary data.</text>
</comment>
<name>A0ABT6KJA5_9MICO</name>
<dbReference type="Proteomes" id="UP001160142">
    <property type="component" value="Unassembled WGS sequence"/>
</dbReference>
<evidence type="ECO:0000313" key="3">
    <source>
        <dbReference type="Proteomes" id="UP001160142"/>
    </source>
</evidence>
<organism evidence="2 3">
    <name type="scientific">Antiquaquibacter oligotrophicus</name>
    <dbReference type="NCBI Taxonomy" id="2880260"/>
    <lineage>
        <taxon>Bacteria</taxon>
        <taxon>Bacillati</taxon>
        <taxon>Actinomycetota</taxon>
        <taxon>Actinomycetes</taxon>
        <taxon>Micrococcales</taxon>
        <taxon>Microbacteriaceae</taxon>
        <taxon>Antiquaquibacter</taxon>
    </lineage>
</organism>
<proteinExistence type="predicted"/>
<dbReference type="PANTHER" id="PTHR47197:SF3">
    <property type="entry name" value="DIHYDRO-HEME D1 DEHYDROGENASE"/>
    <property type="match status" value="1"/>
</dbReference>
<keyword evidence="3" id="KW-1185">Reference proteome</keyword>
<dbReference type="Gene3D" id="2.130.10.10">
    <property type="entry name" value="YVTN repeat-like/Quinoprotein amine dehydrogenase"/>
    <property type="match status" value="2"/>
</dbReference>
<dbReference type="RefSeq" id="WP_322132230.1">
    <property type="nucleotide sequence ID" value="NZ_CP085036.1"/>
</dbReference>
<dbReference type="InterPro" id="IPR011048">
    <property type="entry name" value="Haem_d1_sf"/>
</dbReference>